<dbReference type="Proteomes" id="UP000196125">
    <property type="component" value="Unassembled WGS sequence"/>
</dbReference>
<evidence type="ECO:0000313" key="2">
    <source>
        <dbReference type="Proteomes" id="UP000196125"/>
    </source>
</evidence>
<organism evidence="1 2">
    <name type="scientific">Vibrio mangrovi</name>
    <dbReference type="NCBI Taxonomy" id="474394"/>
    <lineage>
        <taxon>Bacteria</taxon>
        <taxon>Pseudomonadati</taxon>
        <taxon>Pseudomonadota</taxon>
        <taxon>Gammaproteobacteria</taxon>
        <taxon>Vibrionales</taxon>
        <taxon>Vibrionaceae</taxon>
        <taxon>Vibrio</taxon>
    </lineage>
</organism>
<name>A0A1Y6J2T3_9VIBR</name>
<evidence type="ECO:0000313" key="1">
    <source>
        <dbReference type="EMBL" id="SMS03022.1"/>
    </source>
</evidence>
<proteinExistence type="predicted"/>
<gene>
    <name evidence="1" type="ORF">VIM7927_04385</name>
</gene>
<sequence length="80" mass="8805">MAGYVQFKGGLQEYLDIPVATGLSGDEVVITLESITAFRGYPAAIRTDQRVRIYRESPRAVGATTACHLLTKIPSYMQQI</sequence>
<accession>A0A1Y6J2T3</accession>
<protein>
    <submittedName>
        <fullName evidence="1">Uncharacterized protein</fullName>
    </submittedName>
</protein>
<dbReference type="AlphaFoldDB" id="A0A1Y6J2T3"/>
<dbReference type="EMBL" id="FXXI01000016">
    <property type="protein sequence ID" value="SMS03022.1"/>
    <property type="molecule type" value="Genomic_DNA"/>
</dbReference>
<reference evidence="1 2" key="1">
    <citation type="submission" date="2017-05" db="EMBL/GenBank/DDBJ databases">
        <authorList>
            <person name="Song R."/>
            <person name="Chenine A.L."/>
            <person name="Ruprecht R.M."/>
        </authorList>
    </citation>
    <scope>NUCLEOTIDE SEQUENCE [LARGE SCALE GENOMIC DNA]</scope>
    <source>
        <strain evidence="1 2">CECT 7927</strain>
    </source>
</reference>